<protein>
    <submittedName>
        <fullName evidence="3">Uncharacterized protein</fullName>
    </submittedName>
</protein>
<proteinExistence type="predicted"/>
<gene>
    <name evidence="3" type="ORF">DPMN_070747</name>
</gene>
<organism evidence="3 4">
    <name type="scientific">Dreissena polymorpha</name>
    <name type="common">Zebra mussel</name>
    <name type="synonym">Mytilus polymorpha</name>
    <dbReference type="NCBI Taxonomy" id="45954"/>
    <lineage>
        <taxon>Eukaryota</taxon>
        <taxon>Metazoa</taxon>
        <taxon>Spiralia</taxon>
        <taxon>Lophotrochozoa</taxon>
        <taxon>Mollusca</taxon>
        <taxon>Bivalvia</taxon>
        <taxon>Autobranchia</taxon>
        <taxon>Heteroconchia</taxon>
        <taxon>Euheterodonta</taxon>
        <taxon>Imparidentia</taxon>
        <taxon>Neoheterodontei</taxon>
        <taxon>Myida</taxon>
        <taxon>Dreissenoidea</taxon>
        <taxon>Dreissenidae</taxon>
        <taxon>Dreissena</taxon>
    </lineage>
</organism>
<evidence type="ECO:0000313" key="4">
    <source>
        <dbReference type="Proteomes" id="UP000828390"/>
    </source>
</evidence>
<keyword evidence="2" id="KW-1133">Transmembrane helix</keyword>
<reference evidence="3" key="2">
    <citation type="submission" date="2020-11" db="EMBL/GenBank/DDBJ databases">
        <authorList>
            <person name="McCartney M.A."/>
            <person name="Auch B."/>
            <person name="Kono T."/>
            <person name="Mallez S."/>
            <person name="Becker A."/>
            <person name="Gohl D.M."/>
            <person name="Silverstein K.A.T."/>
            <person name="Koren S."/>
            <person name="Bechman K.B."/>
            <person name="Herman A."/>
            <person name="Abrahante J.E."/>
            <person name="Garbe J."/>
        </authorList>
    </citation>
    <scope>NUCLEOTIDE SEQUENCE</scope>
    <source>
        <strain evidence="3">Duluth1</strain>
        <tissue evidence="3">Whole animal</tissue>
    </source>
</reference>
<evidence type="ECO:0000256" key="1">
    <source>
        <dbReference type="SAM" id="MobiDB-lite"/>
    </source>
</evidence>
<sequence>MTDTTDINIDYLTPISEQSDRSVPRHYIGYTRAHSPLANGYAKGKRIRGHLVNGDGNSDITVSRENFANGDDKRSTKRHQLINGHARSKSLPVHSANGGVRSERLQAPLTNDDPGIETSHAHYVDGSSGGTNVQTDRRAVANGYQGLMRDNDDPDNLPYATFNNDESQYTFGGIPKGVTPGLGKFQIKPNPSLSTHSKNYEQEGVYNEVYDEIDDIEPYIPSTSSNSTPSNSTPSNSTRSKSRCYLIAFASVLVTIVLAGATFAVVFFLEIKSSKPPVDIEEPDYTFNIGEPGNLTFEITNLTDWTELYISREFTVPVASANRTSPHVEIAKTHGHISALNTTELSNHYVRIDLLFATVSCNDSAGKAGIVTYVCSIKMTDLTWINVMKRIRFQRLPGVPKLTMSREIIKNKVTRADLLYVCEGELGDPRGRLIIESDFDGEFQALFTEENTNNSIGFIFDDPLTQTSCGNYQTLQFAFYKPNMSMNFKRLRCSIKPSSNIFNSVVKSSGEGIIKVVPDDWCKGATKETPIIDHPYACYLGVMCSEVGIVQGVPAGCSEDQCYSTLNMAYGCYPCKCAKGGPLPAATTTSVPNGK</sequence>
<feature type="compositionally biased region" description="Low complexity" evidence="1">
    <location>
        <begin position="221"/>
        <end position="238"/>
    </location>
</feature>
<keyword evidence="2" id="KW-0472">Membrane</keyword>
<feature type="transmembrane region" description="Helical" evidence="2">
    <location>
        <begin position="245"/>
        <end position="269"/>
    </location>
</feature>
<feature type="region of interest" description="Disordered" evidence="1">
    <location>
        <begin position="217"/>
        <end position="239"/>
    </location>
</feature>
<evidence type="ECO:0000256" key="2">
    <source>
        <dbReference type="SAM" id="Phobius"/>
    </source>
</evidence>
<accession>A0A9D4BVB9</accession>
<evidence type="ECO:0000313" key="3">
    <source>
        <dbReference type="EMBL" id="KAH3711245.1"/>
    </source>
</evidence>
<reference evidence="3" key="1">
    <citation type="journal article" date="2019" name="bioRxiv">
        <title>The Genome of the Zebra Mussel, Dreissena polymorpha: A Resource for Invasive Species Research.</title>
        <authorList>
            <person name="McCartney M.A."/>
            <person name="Auch B."/>
            <person name="Kono T."/>
            <person name="Mallez S."/>
            <person name="Zhang Y."/>
            <person name="Obille A."/>
            <person name="Becker A."/>
            <person name="Abrahante J.E."/>
            <person name="Garbe J."/>
            <person name="Badalamenti J.P."/>
            <person name="Herman A."/>
            <person name="Mangelson H."/>
            <person name="Liachko I."/>
            <person name="Sullivan S."/>
            <person name="Sone E.D."/>
            <person name="Koren S."/>
            <person name="Silverstein K.A.T."/>
            <person name="Beckman K.B."/>
            <person name="Gohl D.M."/>
        </authorList>
    </citation>
    <scope>NUCLEOTIDE SEQUENCE</scope>
    <source>
        <strain evidence="3">Duluth1</strain>
        <tissue evidence="3">Whole animal</tissue>
    </source>
</reference>
<dbReference type="AlphaFoldDB" id="A0A9D4BVB9"/>
<dbReference type="EMBL" id="JAIWYP010000014">
    <property type="protein sequence ID" value="KAH3711245.1"/>
    <property type="molecule type" value="Genomic_DNA"/>
</dbReference>
<name>A0A9D4BVB9_DREPO</name>
<comment type="caution">
    <text evidence="3">The sequence shown here is derived from an EMBL/GenBank/DDBJ whole genome shotgun (WGS) entry which is preliminary data.</text>
</comment>
<keyword evidence="4" id="KW-1185">Reference proteome</keyword>
<dbReference type="Proteomes" id="UP000828390">
    <property type="component" value="Unassembled WGS sequence"/>
</dbReference>
<keyword evidence="2" id="KW-0812">Transmembrane</keyword>